<dbReference type="OrthoDB" id="3800235at2759"/>
<accession>A0A0P7AKS4</accession>
<evidence type="ECO:0000313" key="2">
    <source>
        <dbReference type="EMBL" id="KPM34491.1"/>
    </source>
</evidence>
<dbReference type="PANTHER" id="PTHR42085:SF1">
    <property type="entry name" value="F-BOX DOMAIN-CONTAINING PROTEIN"/>
    <property type="match status" value="1"/>
</dbReference>
<sequence length="388" mass="44741">MGGFQSSLTSAPNRKPEAAAVTGKSDLEKEEADAGNPDCTVTEKPEELNEKSHTSEPPTDHRSPLLRLPRHVRNIIYSYALVVRNGYSCEIMYGVICLADKPGYPPKLCSISCLHSKRGDQWSEDFLTEDYEIFQPYVSREVETWRVEINQLKYVCKQLHRETRGITLKINAGRKSMFHGTRTNDGRVSGMANFGHFYKKCSPEQQAHMRDVDIIELPLDDEKPRTYEYWRKPWKDRDPAFDEIEKRAFRRRCAELTGCADTASKDLYKICQQNPLTRVIVRYDELHDVISQDWTKRMCAYHLALRRNEASIALSAREKELVRELLSRNGGAAKSPALDNLRMSVTVNHHTADCPSTWSFMDDRTIESSKIHFYQRWGENEVIFQEGV</sequence>
<feature type="compositionally biased region" description="Basic and acidic residues" evidence="1">
    <location>
        <begin position="41"/>
        <end position="63"/>
    </location>
</feature>
<proteinExistence type="predicted"/>
<feature type="region of interest" description="Disordered" evidence="1">
    <location>
        <begin position="1"/>
        <end position="65"/>
    </location>
</feature>
<dbReference type="InterPro" id="IPR038883">
    <property type="entry name" value="AN11006-like"/>
</dbReference>
<gene>
    <name evidence="2" type="ORF">AK830_g12081</name>
</gene>
<reference evidence="2 3" key="1">
    <citation type="submission" date="2015-09" db="EMBL/GenBank/DDBJ databases">
        <title>Draft genome of a European isolate of the apple canker pathogen Neonectria ditissima.</title>
        <authorList>
            <person name="Gomez-Cortecero A."/>
            <person name="Harrison R.J."/>
            <person name="Armitage A.D."/>
        </authorList>
    </citation>
    <scope>NUCLEOTIDE SEQUENCE [LARGE SCALE GENOMIC DNA]</scope>
    <source>
        <strain evidence="2 3">R09/05</strain>
    </source>
</reference>
<dbReference type="Proteomes" id="UP000050424">
    <property type="component" value="Unassembled WGS sequence"/>
</dbReference>
<dbReference type="EMBL" id="LKCW01000333">
    <property type="protein sequence ID" value="KPM34491.1"/>
    <property type="molecule type" value="Genomic_DNA"/>
</dbReference>
<dbReference type="AlphaFoldDB" id="A0A0P7AKS4"/>
<evidence type="ECO:0000313" key="3">
    <source>
        <dbReference type="Proteomes" id="UP000050424"/>
    </source>
</evidence>
<keyword evidence="3" id="KW-1185">Reference proteome</keyword>
<protein>
    <submittedName>
        <fullName evidence="2">Uncharacterized protein</fullName>
    </submittedName>
</protein>
<comment type="caution">
    <text evidence="2">The sequence shown here is derived from an EMBL/GenBank/DDBJ whole genome shotgun (WGS) entry which is preliminary data.</text>
</comment>
<feature type="compositionally biased region" description="Polar residues" evidence="1">
    <location>
        <begin position="1"/>
        <end position="12"/>
    </location>
</feature>
<name>A0A0P7AKS4_9HYPO</name>
<evidence type="ECO:0000256" key="1">
    <source>
        <dbReference type="SAM" id="MobiDB-lite"/>
    </source>
</evidence>
<organism evidence="2 3">
    <name type="scientific">Neonectria ditissima</name>
    <dbReference type="NCBI Taxonomy" id="78410"/>
    <lineage>
        <taxon>Eukaryota</taxon>
        <taxon>Fungi</taxon>
        <taxon>Dikarya</taxon>
        <taxon>Ascomycota</taxon>
        <taxon>Pezizomycotina</taxon>
        <taxon>Sordariomycetes</taxon>
        <taxon>Hypocreomycetidae</taxon>
        <taxon>Hypocreales</taxon>
        <taxon>Nectriaceae</taxon>
        <taxon>Neonectria</taxon>
    </lineage>
</organism>
<dbReference type="PANTHER" id="PTHR42085">
    <property type="entry name" value="F-BOX DOMAIN-CONTAINING PROTEIN"/>
    <property type="match status" value="1"/>
</dbReference>